<comment type="similarity">
    <text evidence="1">Belongs to the metallo-dependent hydrolases superfamily.</text>
</comment>
<evidence type="ECO:0000313" key="3">
    <source>
        <dbReference type="EMBL" id="MDC2889303.1"/>
    </source>
</evidence>
<evidence type="ECO:0000259" key="2">
    <source>
        <dbReference type="Pfam" id="PF04909"/>
    </source>
</evidence>
<protein>
    <submittedName>
        <fullName evidence="3">Amidohydrolase family protein</fullName>
    </submittedName>
</protein>
<dbReference type="InterPro" id="IPR032466">
    <property type="entry name" value="Metal_Hydrolase"/>
</dbReference>
<dbReference type="Pfam" id="PF04909">
    <property type="entry name" value="Amidohydro_2"/>
    <property type="match status" value="1"/>
</dbReference>
<feature type="domain" description="Amidohydrolase-related" evidence="2">
    <location>
        <begin position="10"/>
        <end position="170"/>
    </location>
</feature>
<dbReference type="SUPFAM" id="SSF51556">
    <property type="entry name" value="Metallo-dependent hydrolases"/>
    <property type="match status" value="1"/>
</dbReference>
<accession>A0ABT5FEJ1</accession>
<reference evidence="3 4" key="1">
    <citation type="submission" date="2023-01" db="EMBL/GenBank/DDBJ databases">
        <title>Psychrosphaera sp. nov., isolated from marine algae.</title>
        <authorList>
            <person name="Bayburt H."/>
            <person name="Choi B.J."/>
            <person name="Kim J.M."/>
            <person name="Choi D.G."/>
            <person name="Jeon C.O."/>
        </authorList>
    </citation>
    <scope>NUCLEOTIDE SEQUENCE [LARGE SCALE GENOMIC DNA]</scope>
    <source>
        <strain evidence="3 4">G1-22</strain>
    </source>
</reference>
<dbReference type="Proteomes" id="UP001528411">
    <property type="component" value="Unassembled WGS sequence"/>
</dbReference>
<comment type="caution">
    <text evidence="3">The sequence shown here is derived from an EMBL/GenBank/DDBJ whole genome shotgun (WGS) entry which is preliminary data.</text>
</comment>
<dbReference type="Gene3D" id="3.20.20.140">
    <property type="entry name" value="Metal-dependent hydrolases"/>
    <property type="match status" value="1"/>
</dbReference>
<name>A0ABT5FEJ1_9GAMM</name>
<proteinExistence type="inferred from homology"/>
<sequence>MLQDIEDVEWILNPAFNPTFECLVNLDLSFDALVKTEHLKTIYTLANRHPKLKIVIDHCAKPNITENEFQLWADELAVFKPLTNVYIKVSGLTTEANADQQSSAHFQHYFDHVYQTFGASRMMWGSDWPVVNLKSNYSDWLTLSQTLVSDLSEQEKERFWCGTANEFYQLNR</sequence>
<dbReference type="PANTHER" id="PTHR43569">
    <property type="entry name" value="AMIDOHYDROLASE"/>
    <property type="match status" value="1"/>
</dbReference>
<dbReference type="InterPro" id="IPR006680">
    <property type="entry name" value="Amidohydro-rel"/>
</dbReference>
<keyword evidence="4" id="KW-1185">Reference proteome</keyword>
<evidence type="ECO:0000256" key="1">
    <source>
        <dbReference type="ARBA" id="ARBA00038310"/>
    </source>
</evidence>
<evidence type="ECO:0000313" key="4">
    <source>
        <dbReference type="Proteomes" id="UP001528411"/>
    </source>
</evidence>
<dbReference type="PANTHER" id="PTHR43569:SF2">
    <property type="entry name" value="AMIDOHYDROLASE-RELATED DOMAIN-CONTAINING PROTEIN"/>
    <property type="match status" value="1"/>
</dbReference>
<gene>
    <name evidence="3" type="ORF">PN838_11605</name>
</gene>
<dbReference type="InterPro" id="IPR052350">
    <property type="entry name" value="Metallo-dep_Lactonases"/>
</dbReference>
<dbReference type="EMBL" id="JAQOMS010000002">
    <property type="protein sequence ID" value="MDC2889303.1"/>
    <property type="molecule type" value="Genomic_DNA"/>
</dbReference>
<dbReference type="RefSeq" id="WP_272180765.1">
    <property type="nucleotide sequence ID" value="NZ_JAQOMS010000002.1"/>
</dbReference>
<organism evidence="3 4">
    <name type="scientific">Psychrosphaera algicola</name>
    <dbReference type="NCBI Taxonomy" id="3023714"/>
    <lineage>
        <taxon>Bacteria</taxon>
        <taxon>Pseudomonadati</taxon>
        <taxon>Pseudomonadota</taxon>
        <taxon>Gammaproteobacteria</taxon>
        <taxon>Alteromonadales</taxon>
        <taxon>Pseudoalteromonadaceae</taxon>
        <taxon>Psychrosphaera</taxon>
    </lineage>
</organism>